<organism evidence="1 2">
    <name type="scientific">Heracleum sosnowskyi</name>
    <dbReference type="NCBI Taxonomy" id="360622"/>
    <lineage>
        <taxon>Eukaryota</taxon>
        <taxon>Viridiplantae</taxon>
        <taxon>Streptophyta</taxon>
        <taxon>Embryophyta</taxon>
        <taxon>Tracheophyta</taxon>
        <taxon>Spermatophyta</taxon>
        <taxon>Magnoliopsida</taxon>
        <taxon>eudicotyledons</taxon>
        <taxon>Gunneridae</taxon>
        <taxon>Pentapetalae</taxon>
        <taxon>asterids</taxon>
        <taxon>campanulids</taxon>
        <taxon>Apiales</taxon>
        <taxon>Apiaceae</taxon>
        <taxon>Apioideae</taxon>
        <taxon>apioid superclade</taxon>
        <taxon>Tordylieae</taxon>
        <taxon>Tordyliinae</taxon>
        <taxon>Heracleum</taxon>
    </lineage>
</organism>
<protein>
    <submittedName>
        <fullName evidence="1">Uncharacterized protein</fullName>
    </submittedName>
</protein>
<proteinExistence type="predicted"/>
<keyword evidence="2" id="KW-1185">Reference proteome</keyword>
<reference evidence="1" key="1">
    <citation type="submission" date="2023-02" db="EMBL/GenBank/DDBJ databases">
        <title>Genome of toxic invasive species Heracleum sosnowskyi carries increased number of genes despite the absence of recent whole-genome duplications.</title>
        <authorList>
            <person name="Schelkunov M."/>
            <person name="Shtratnikova V."/>
            <person name="Makarenko M."/>
            <person name="Klepikova A."/>
            <person name="Omelchenko D."/>
            <person name="Novikova G."/>
            <person name="Obukhova E."/>
            <person name="Bogdanov V."/>
            <person name="Penin A."/>
            <person name="Logacheva M."/>
        </authorList>
    </citation>
    <scope>NUCLEOTIDE SEQUENCE</scope>
    <source>
        <strain evidence="1">Hsosn_3</strain>
        <tissue evidence="1">Leaf</tissue>
    </source>
</reference>
<accession>A0AAD8IZR9</accession>
<sequence>MAPTNKTMSLTGFTYEKNNFTSLVDFENHPEAYHKMMKFINGCKLSHAILVAPTIYCEVVEEVWTSSVFDSENITLTFNLKGKEHIINADIVTTCLRLPENNCLENHTDNNIVTMLNSINYAKETVNLGKIQRKGMIKEWSFFCDAFIKVFSGKISNWDDVTTSMFDMIYMLLNDRYYDLGSMILIELAAKLGHKESRSQNIYFVRFIMLLANHVDKDIKIEFPANKMDCWVQNKRFFEDLNRMNLNNTMELRYLPIIKAFQVTTTTTPTATSQPLTSLISSATMEAGNVP</sequence>
<evidence type="ECO:0000313" key="2">
    <source>
        <dbReference type="Proteomes" id="UP001237642"/>
    </source>
</evidence>
<name>A0AAD8IZR9_9APIA</name>
<comment type="caution">
    <text evidence="1">The sequence shown here is derived from an EMBL/GenBank/DDBJ whole genome shotgun (WGS) entry which is preliminary data.</text>
</comment>
<reference evidence="1" key="2">
    <citation type="submission" date="2023-05" db="EMBL/GenBank/DDBJ databases">
        <authorList>
            <person name="Schelkunov M.I."/>
        </authorList>
    </citation>
    <scope>NUCLEOTIDE SEQUENCE</scope>
    <source>
        <strain evidence="1">Hsosn_3</strain>
        <tissue evidence="1">Leaf</tissue>
    </source>
</reference>
<dbReference type="AlphaFoldDB" id="A0AAD8IZR9"/>
<gene>
    <name evidence="1" type="ORF">POM88_013315</name>
</gene>
<evidence type="ECO:0000313" key="1">
    <source>
        <dbReference type="EMBL" id="KAK1394259.1"/>
    </source>
</evidence>
<dbReference type="EMBL" id="JAUIZM010000003">
    <property type="protein sequence ID" value="KAK1394259.1"/>
    <property type="molecule type" value="Genomic_DNA"/>
</dbReference>
<dbReference type="Proteomes" id="UP001237642">
    <property type="component" value="Unassembled WGS sequence"/>
</dbReference>